<organism evidence="1 2">
    <name type="scientific">Seonamhaeicola maritimus</name>
    <dbReference type="NCBI Taxonomy" id="2591822"/>
    <lineage>
        <taxon>Bacteria</taxon>
        <taxon>Pseudomonadati</taxon>
        <taxon>Bacteroidota</taxon>
        <taxon>Flavobacteriia</taxon>
        <taxon>Flavobacteriales</taxon>
        <taxon>Flavobacteriaceae</taxon>
    </lineage>
</organism>
<dbReference type="RefSeq" id="WP_147769616.1">
    <property type="nucleotide sequence ID" value="NZ_VRKQ01000018.1"/>
</dbReference>
<comment type="caution">
    <text evidence="1">The sequence shown here is derived from an EMBL/GenBank/DDBJ whole genome shotgun (WGS) entry which is preliminary data.</text>
</comment>
<sequence length="158" mass="18356">MVNILLFVLIFSCKNESAYKLESTDVENEVVEINKPAEFSEIDNYETLSAQKLSEYFDLLKLKSQHPDFEEDIVAQLKNYTSEQLIGFKINDDFEIQNIRLNGEQIKIADTLRKLQIEFDINSKFVNIKDSVFAYITSNTILVDGKELKSNKVRFSRE</sequence>
<evidence type="ECO:0000313" key="1">
    <source>
        <dbReference type="EMBL" id="TXG35273.1"/>
    </source>
</evidence>
<keyword evidence="2" id="KW-1185">Reference proteome</keyword>
<evidence type="ECO:0000313" key="2">
    <source>
        <dbReference type="Proteomes" id="UP000321080"/>
    </source>
</evidence>
<name>A0A5C7GEJ9_9FLAO</name>
<dbReference type="Proteomes" id="UP000321080">
    <property type="component" value="Unassembled WGS sequence"/>
</dbReference>
<proteinExistence type="predicted"/>
<dbReference type="OrthoDB" id="1189211at2"/>
<protein>
    <submittedName>
        <fullName evidence="1">Uncharacterized protein</fullName>
    </submittedName>
</protein>
<accession>A0A5C7GEJ9</accession>
<dbReference type="EMBL" id="VRKQ01000018">
    <property type="protein sequence ID" value="TXG35273.1"/>
    <property type="molecule type" value="Genomic_DNA"/>
</dbReference>
<gene>
    <name evidence="1" type="ORF">FUA22_16120</name>
</gene>
<dbReference type="AlphaFoldDB" id="A0A5C7GEJ9"/>
<reference evidence="1 2" key="1">
    <citation type="submission" date="2019-08" db="EMBL/GenBank/DDBJ databases">
        <title>Seonamhaeicola sediminis sp. nov., isolated from marine sediment.</title>
        <authorList>
            <person name="Cao W.R."/>
        </authorList>
    </citation>
    <scope>NUCLEOTIDE SEQUENCE [LARGE SCALE GENOMIC DNA]</scope>
    <source>
        <strain evidence="1 2">1505</strain>
    </source>
</reference>